<reference evidence="1 2" key="2">
    <citation type="submission" date="2019-09" db="EMBL/GenBank/DDBJ databases">
        <title>Complete genome sequencing of four Arcobacter species reveals a diverse suite of mobile elements.</title>
        <authorList>
            <person name="Miller W.G."/>
            <person name="Yee E."/>
            <person name="Bono J.L."/>
        </authorList>
    </citation>
    <scope>NUCLEOTIDE SEQUENCE [LARGE SCALE GENOMIC DNA]</scope>
    <source>
        <strain evidence="1 2">LMG 26638</strain>
    </source>
</reference>
<evidence type="ECO:0000313" key="1">
    <source>
        <dbReference type="EMBL" id="QEP35416.1"/>
    </source>
</evidence>
<protein>
    <submittedName>
        <fullName evidence="1">Uncharacterized protein</fullName>
    </submittedName>
</protein>
<gene>
    <name evidence="1" type="ORF">APAC_2356</name>
</gene>
<organism evidence="1 2">
    <name type="scientific">Malaciobacter pacificus</name>
    <dbReference type="NCBI Taxonomy" id="1080223"/>
    <lineage>
        <taxon>Bacteria</taxon>
        <taxon>Pseudomonadati</taxon>
        <taxon>Campylobacterota</taxon>
        <taxon>Epsilonproteobacteria</taxon>
        <taxon>Campylobacterales</taxon>
        <taxon>Arcobacteraceae</taxon>
        <taxon>Malaciobacter</taxon>
    </lineage>
</organism>
<dbReference type="EMBL" id="CP035928">
    <property type="protein sequence ID" value="QEP35416.1"/>
    <property type="molecule type" value="Genomic_DNA"/>
</dbReference>
<keyword evidence="2" id="KW-1185">Reference proteome</keyword>
<reference evidence="2" key="1">
    <citation type="submission" date="2019-09" db="EMBL/GenBank/DDBJ databases">
        <title>Complete genome sequencing of four Arcobacter species reveals a diverse suite of mobile elements.</title>
        <authorList>
            <person name="On S.L.W."/>
            <person name="Miller W.G."/>
            <person name="Biggs P."/>
            <person name="Cornelius A."/>
            <person name="Vandamme P."/>
        </authorList>
    </citation>
    <scope>NUCLEOTIDE SEQUENCE [LARGE SCALE GENOMIC DNA]</scope>
    <source>
        <strain evidence="2">LMG 26638</strain>
    </source>
</reference>
<dbReference type="AlphaFoldDB" id="A0A5C2HE21"/>
<proteinExistence type="predicted"/>
<sequence length="70" mass="7541">MFYLKILFFILLINSFTACTSKELKKYGGEIAFSGKGDPIAAGVGLVIGGTMYGIGALTQTTEDEEENKK</sequence>
<dbReference type="RefSeq" id="WP_130234310.1">
    <property type="nucleotide sequence ID" value="NZ_BMEF01000009.1"/>
</dbReference>
<dbReference type="PROSITE" id="PS51257">
    <property type="entry name" value="PROKAR_LIPOPROTEIN"/>
    <property type="match status" value="1"/>
</dbReference>
<name>A0A5C2HE21_9BACT</name>
<evidence type="ECO:0000313" key="2">
    <source>
        <dbReference type="Proteomes" id="UP000322726"/>
    </source>
</evidence>
<accession>A0A5C2HE21</accession>
<reference evidence="1 2" key="3">
    <citation type="submission" date="2019-09" db="EMBL/GenBank/DDBJ databases">
        <title>Taxonomic note: a critical rebuttal of the proposed division of the genus Arcobacter into six genera, emended descriptions of Arcobacter anaerophilus and the genus Arcobacter, and an assessment of genus-level boundaries for Epsilonproteobacteria using in silico genomic comparator tools.</title>
        <authorList>
            <person name="On S.L.W."/>
            <person name="Miller W.G."/>
            <person name="Biggs P."/>
            <person name="Cornelius A."/>
            <person name="Vandamme P."/>
        </authorList>
    </citation>
    <scope>NUCLEOTIDE SEQUENCE [LARGE SCALE GENOMIC DNA]</scope>
    <source>
        <strain evidence="1 2">LMG 26638</strain>
    </source>
</reference>
<dbReference type="Proteomes" id="UP000322726">
    <property type="component" value="Chromosome"/>
</dbReference>
<dbReference type="KEGG" id="apai:APAC_2356"/>